<organism evidence="2 3">
    <name type="scientific">Crotalaria pallida</name>
    <name type="common">Smooth rattlebox</name>
    <name type="synonym">Crotalaria striata</name>
    <dbReference type="NCBI Taxonomy" id="3830"/>
    <lineage>
        <taxon>Eukaryota</taxon>
        <taxon>Viridiplantae</taxon>
        <taxon>Streptophyta</taxon>
        <taxon>Embryophyta</taxon>
        <taxon>Tracheophyta</taxon>
        <taxon>Spermatophyta</taxon>
        <taxon>Magnoliopsida</taxon>
        <taxon>eudicotyledons</taxon>
        <taxon>Gunneridae</taxon>
        <taxon>Pentapetalae</taxon>
        <taxon>rosids</taxon>
        <taxon>fabids</taxon>
        <taxon>Fabales</taxon>
        <taxon>Fabaceae</taxon>
        <taxon>Papilionoideae</taxon>
        <taxon>50 kb inversion clade</taxon>
        <taxon>genistoids sensu lato</taxon>
        <taxon>core genistoids</taxon>
        <taxon>Crotalarieae</taxon>
        <taxon>Crotalaria</taxon>
    </lineage>
</organism>
<keyword evidence="3" id="KW-1185">Reference proteome</keyword>
<accession>A0AAN9IEY3</accession>
<evidence type="ECO:0000256" key="1">
    <source>
        <dbReference type="SAM" id="MobiDB-lite"/>
    </source>
</evidence>
<feature type="region of interest" description="Disordered" evidence="1">
    <location>
        <begin position="1"/>
        <end position="31"/>
    </location>
</feature>
<evidence type="ECO:0000313" key="2">
    <source>
        <dbReference type="EMBL" id="KAK7275874.1"/>
    </source>
</evidence>
<feature type="compositionally biased region" description="Polar residues" evidence="1">
    <location>
        <begin position="123"/>
        <end position="147"/>
    </location>
</feature>
<feature type="region of interest" description="Disordered" evidence="1">
    <location>
        <begin position="258"/>
        <end position="278"/>
    </location>
</feature>
<evidence type="ECO:0000313" key="3">
    <source>
        <dbReference type="Proteomes" id="UP001372338"/>
    </source>
</evidence>
<reference evidence="2 3" key="1">
    <citation type="submission" date="2024-01" db="EMBL/GenBank/DDBJ databases">
        <title>The genomes of 5 underutilized Papilionoideae crops provide insights into root nodulation and disease resistanc.</title>
        <authorList>
            <person name="Yuan L."/>
        </authorList>
    </citation>
    <scope>NUCLEOTIDE SEQUENCE [LARGE SCALE GENOMIC DNA]</scope>
    <source>
        <strain evidence="2">ZHUSHIDOU_FW_LH</strain>
        <tissue evidence="2">Leaf</tissue>
    </source>
</reference>
<sequence>MSSPPENSSPIASGEAPVQVLGKSDPDNIAKEKEILTVDNDKDGNTAFQAAGNIETQSEENIASINGANTNPEISHFGPWMLVRRPPRMKKQGTFPKKEHNAVSYSGSRFMALNESAEEVVENKSTSIENSDMGHINNSKVEQNGPSNKKVVKVKSPMAGKNPQHKPKTPSKGPIGNSKIQISVVPKPKPSINAHSPPEVQTTESTKQKNIKETEILHRMRILQKKGHAGLENFVTHVTLPDAEMVEYAQLNRGMHTVINPKSIPPDINSSPKGPKGMEVDDFAPSSSIRVLPKNDLHSENLDLKGRISNMCQ</sequence>
<feature type="region of interest" description="Disordered" evidence="1">
    <location>
        <begin position="66"/>
        <end position="85"/>
    </location>
</feature>
<name>A0AAN9IEY3_CROPI</name>
<dbReference type="AlphaFoldDB" id="A0AAN9IEY3"/>
<comment type="caution">
    <text evidence="2">The sequence shown here is derived from an EMBL/GenBank/DDBJ whole genome shotgun (WGS) entry which is preliminary data.</text>
</comment>
<dbReference type="Proteomes" id="UP001372338">
    <property type="component" value="Unassembled WGS sequence"/>
</dbReference>
<feature type="region of interest" description="Disordered" evidence="1">
    <location>
        <begin position="117"/>
        <end position="208"/>
    </location>
</feature>
<feature type="compositionally biased region" description="Polar residues" evidence="1">
    <location>
        <begin position="1"/>
        <end position="11"/>
    </location>
</feature>
<protein>
    <submittedName>
        <fullName evidence="2">Uncharacterized protein</fullName>
    </submittedName>
</protein>
<proteinExistence type="predicted"/>
<dbReference type="EMBL" id="JAYWIO010000003">
    <property type="protein sequence ID" value="KAK7275874.1"/>
    <property type="molecule type" value="Genomic_DNA"/>
</dbReference>
<gene>
    <name evidence="2" type="ORF">RIF29_17000</name>
</gene>